<proteinExistence type="inferred from homology"/>
<dbReference type="EMBL" id="JBHTIH010000003">
    <property type="protein sequence ID" value="MFD0738864.1"/>
    <property type="molecule type" value="Genomic_DNA"/>
</dbReference>
<keyword evidence="5 6" id="KW-0472">Membrane</keyword>
<feature type="transmembrane region" description="Helical" evidence="6">
    <location>
        <begin position="176"/>
        <end position="195"/>
    </location>
</feature>
<sequence>MSSTQTPATLADAARAEAPEAVTAAPVAPRPRSSTAALVLATLAVGAVLWATQGLILPVLLAMFFALVGNPIIRGLQRLYVPRFVGALIVLLGGLALAGALGNQLVEPAGEWVRQVPREMRSLAPKLRAMAKPMQDANKAAQNIARAAGGEGSQQVEVVRTEVNDPYKTLTTTPRLIASVLAVVLLTFFFMVYGANLQRNALALLPNRQQKKLTVDILQSIEREISRYVLTISVINAVVGLVFAGALYALKVPLPEALLWGTMAAILNFAPYVGPLIGIIVMLLMGFVAFDDWHALVPAGIYLALHTLEGQILTPIVLGRQMRLSPLVLILALMVFGWLWGIIGLLLAVPLLVCVKLVLARIEGMDGWAKLLE</sequence>
<comment type="subcellular location">
    <subcellularLocation>
        <location evidence="1">Membrane</location>
        <topology evidence="1">Multi-pass membrane protein</topology>
    </subcellularLocation>
</comment>
<evidence type="ECO:0000256" key="1">
    <source>
        <dbReference type="ARBA" id="ARBA00004141"/>
    </source>
</evidence>
<keyword evidence="8" id="KW-1185">Reference proteome</keyword>
<keyword evidence="4 6" id="KW-1133">Transmembrane helix</keyword>
<reference evidence="8" key="1">
    <citation type="journal article" date="2019" name="Int. J. Syst. Evol. Microbiol.">
        <title>The Global Catalogue of Microorganisms (GCM) 10K type strain sequencing project: providing services to taxonomists for standard genome sequencing and annotation.</title>
        <authorList>
            <consortium name="The Broad Institute Genomics Platform"/>
            <consortium name="The Broad Institute Genome Sequencing Center for Infectious Disease"/>
            <person name="Wu L."/>
            <person name="Ma J."/>
        </authorList>
    </citation>
    <scope>NUCLEOTIDE SEQUENCE [LARGE SCALE GENOMIC DNA]</scope>
    <source>
        <strain evidence="8">CCUG 55491</strain>
    </source>
</reference>
<evidence type="ECO:0000256" key="6">
    <source>
        <dbReference type="SAM" id="Phobius"/>
    </source>
</evidence>
<keyword evidence="3 6" id="KW-0812">Transmembrane</keyword>
<feature type="transmembrane region" description="Helical" evidence="6">
    <location>
        <begin position="269"/>
        <end position="290"/>
    </location>
</feature>
<evidence type="ECO:0000313" key="7">
    <source>
        <dbReference type="EMBL" id="MFD0738864.1"/>
    </source>
</evidence>
<organism evidence="7 8">
    <name type="scientific">Lysobacter koreensis</name>
    <dbReference type="NCBI Taxonomy" id="266122"/>
    <lineage>
        <taxon>Bacteria</taxon>
        <taxon>Pseudomonadati</taxon>
        <taxon>Pseudomonadota</taxon>
        <taxon>Gammaproteobacteria</taxon>
        <taxon>Lysobacterales</taxon>
        <taxon>Lysobacteraceae</taxon>
        <taxon>Lysobacter</taxon>
    </lineage>
</organism>
<dbReference type="Proteomes" id="UP001597090">
    <property type="component" value="Unassembled WGS sequence"/>
</dbReference>
<evidence type="ECO:0000256" key="2">
    <source>
        <dbReference type="ARBA" id="ARBA00009773"/>
    </source>
</evidence>
<feature type="transmembrane region" description="Helical" evidence="6">
    <location>
        <begin position="36"/>
        <end position="68"/>
    </location>
</feature>
<dbReference type="PANTHER" id="PTHR21716:SF16">
    <property type="entry name" value="BLL1467 PROTEIN"/>
    <property type="match status" value="1"/>
</dbReference>
<dbReference type="InterPro" id="IPR002549">
    <property type="entry name" value="AI-2E-like"/>
</dbReference>
<dbReference type="Pfam" id="PF01594">
    <property type="entry name" value="AI-2E_transport"/>
    <property type="match status" value="1"/>
</dbReference>
<accession>A0ABW2YKD0</accession>
<evidence type="ECO:0000256" key="5">
    <source>
        <dbReference type="ARBA" id="ARBA00023136"/>
    </source>
</evidence>
<gene>
    <name evidence="7" type="ORF">ACFQZQ_06175</name>
</gene>
<protein>
    <submittedName>
        <fullName evidence="7">AI-2E family transporter</fullName>
    </submittedName>
</protein>
<dbReference type="RefSeq" id="WP_386811881.1">
    <property type="nucleotide sequence ID" value="NZ_JBHTIH010000003.1"/>
</dbReference>
<evidence type="ECO:0000313" key="8">
    <source>
        <dbReference type="Proteomes" id="UP001597090"/>
    </source>
</evidence>
<feature type="transmembrane region" description="Helical" evidence="6">
    <location>
        <begin position="330"/>
        <end position="355"/>
    </location>
</feature>
<evidence type="ECO:0000256" key="3">
    <source>
        <dbReference type="ARBA" id="ARBA00022692"/>
    </source>
</evidence>
<comment type="caution">
    <text evidence="7">The sequence shown here is derived from an EMBL/GenBank/DDBJ whole genome shotgun (WGS) entry which is preliminary data.</text>
</comment>
<dbReference type="PANTHER" id="PTHR21716">
    <property type="entry name" value="TRANSMEMBRANE PROTEIN"/>
    <property type="match status" value="1"/>
</dbReference>
<feature type="transmembrane region" description="Helical" evidence="6">
    <location>
        <begin position="80"/>
        <end position="102"/>
    </location>
</feature>
<name>A0ABW2YKD0_9GAMM</name>
<evidence type="ECO:0000256" key="4">
    <source>
        <dbReference type="ARBA" id="ARBA00022989"/>
    </source>
</evidence>
<comment type="similarity">
    <text evidence="2">Belongs to the autoinducer-2 exporter (AI-2E) (TC 2.A.86) family.</text>
</comment>
<feature type="transmembrane region" description="Helical" evidence="6">
    <location>
        <begin position="228"/>
        <end position="249"/>
    </location>
</feature>